<accession>E0IB57</accession>
<evidence type="ECO:0008006" key="3">
    <source>
        <dbReference type="Google" id="ProtNLM"/>
    </source>
</evidence>
<dbReference type="STRING" id="717606.PaecuDRAFT_2784"/>
<keyword evidence="2" id="KW-1185">Reference proteome</keyword>
<organism evidence="1 2">
    <name type="scientific">Paenibacillus curdlanolyticus YK9</name>
    <dbReference type="NCBI Taxonomy" id="717606"/>
    <lineage>
        <taxon>Bacteria</taxon>
        <taxon>Bacillati</taxon>
        <taxon>Bacillota</taxon>
        <taxon>Bacilli</taxon>
        <taxon>Bacillales</taxon>
        <taxon>Paenibacillaceae</taxon>
        <taxon>Paenibacillus</taxon>
    </lineage>
</organism>
<dbReference type="RefSeq" id="WP_006038774.1">
    <property type="nucleotide sequence ID" value="NZ_AEDD01000007.1"/>
</dbReference>
<protein>
    <recommendedName>
        <fullName evidence="3">PD-(D/E)XK endonuclease-like domain-containing protein</fullName>
    </recommendedName>
</protein>
<sequence length="268" mass="30583">MAEQRSGKAMLEDYRLEDWLRCPYRYARKRASDRRADRLHWRQLAQYAISHTVNGFYQLPVQSRKREAINRLLEGRWTNKVDSFESATQYEHVKALLKVRLYQLLLGRKSFDGINGDPIIAFERFETYVQPLGTTLSVIFHSVFGEADGRELVIRKYTVNADRDISEAFRHLVTVFGYYAFGRVPSRIEVHALLDGTVQCWQPDAAAVCASVDYLRLLLSFEMDEGGIRKSGDAAECRTCPLRGDCLAEGARSSVEEVSPTCMPGIVM</sequence>
<reference evidence="1 2" key="1">
    <citation type="submission" date="2010-07" db="EMBL/GenBank/DDBJ databases">
        <title>The draft genome of Paenibacillus curdlanolyticus YK9.</title>
        <authorList>
            <consortium name="US DOE Joint Genome Institute (JGI-PGF)"/>
            <person name="Lucas S."/>
            <person name="Copeland A."/>
            <person name="Lapidus A."/>
            <person name="Cheng J.-F."/>
            <person name="Bruce D."/>
            <person name="Goodwin L."/>
            <person name="Pitluck S."/>
            <person name="Land M.L."/>
            <person name="Hauser L."/>
            <person name="Chang Y.-J."/>
            <person name="Jeffries C."/>
            <person name="Anderson I.J."/>
            <person name="Johnson E."/>
            <person name="Loganathan U."/>
            <person name="Mulhopadhyay B."/>
            <person name="Kyrpides N."/>
            <person name="Woyke T.J."/>
        </authorList>
    </citation>
    <scope>NUCLEOTIDE SEQUENCE [LARGE SCALE GENOMIC DNA]</scope>
    <source>
        <strain evidence="1 2">YK9</strain>
    </source>
</reference>
<evidence type="ECO:0000313" key="2">
    <source>
        <dbReference type="Proteomes" id="UP000005387"/>
    </source>
</evidence>
<name>E0IB57_9BACL</name>
<dbReference type="Proteomes" id="UP000005387">
    <property type="component" value="Unassembled WGS sequence"/>
</dbReference>
<dbReference type="OrthoDB" id="2695569at2"/>
<dbReference type="EMBL" id="AEDD01000007">
    <property type="protein sequence ID" value="EFM10348.1"/>
    <property type="molecule type" value="Genomic_DNA"/>
</dbReference>
<gene>
    <name evidence="1" type="ORF">PaecuDRAFT_2784</name>
</gene>
<dbReference type="eggNOG" id="ENOG5033MTQ">
    <property type="taxonomic scope" value="Bacteria"/>
</dbReference>
<dbReference type="AlphaFoldDB" id="E0IB57"/>
<proteinExistence type="predicted"/>
<evidence type="ECO:0000313" key="1">
    <source>
        <dbReference type="EMBL" id="EFM10348.1"/>
    </source>
</evidence>